<reference evidence="3 4" key="1">
    <citation type="submission" date="2015-12" db="EMBL/GenBank/DDBJ databases">
        <title>The genome of Folsomia candida.</title>
        <authorList>
            <person name="Faddeeva A."/>
            <person name="Derks M.F."/>
            <person name="Anvar Y."/>
            <person name="Smit S."/>
            <person name="Van Straalen N."/>
            <person name="Roelofs D."/>
        </authorList>
    </citation>
    <scope>NUCLEOTIDE SEQUENCE [LARGE SCALE GENOMIC DNA]</scope>
    <source>
        <strain evidence="3 4">VU population</strain>
        <tissue evidence="3">Whole body</tissue>
    </source>
</reference>
<sequence>MCCSIRAAAFFLSSLHVYFAVTQMVRVLPTAISSLSSRTLEAVMALIFALFFFSSGFMTFRGADEESQVLIAGGGVLLFLILGERFTLMYFGLMLNSTLPEGDFLNPYGDTIPIIFTGSFAYFMYWEFFTILGALIENLFLKVLLYLFYFGVLFGYHKELQENDEDQMSSPIHHHSSRGRSPPPDTMVIP</sequence>
<evidence type="ECO:0000313" key="3">
    <source>
        <dbReference type="EMBL" id="OXA55335.1"/>
    </source>
</evidence>
<dbReference type="EMBL" id="LNIX01000004">
    <property type="protein sequence ID" value="OXA55335.1"/>
    <property type="molecule type" value="Genomic_DNA"/>
</dbReference>
<feature type="transmembrane region" description="Helical" evidence="2">
    <location>
        <begin position="111"/>
        <end position="132"/>
    </location>
</feature>
<keyword evidence="2" id="KW-0472">Membrane</keyword>
<feature type="transmembrane region" description="Helical" evidence="2">
    <location>
        <begin position="43"/>
        <end position="60"/>
    </location>
</feature>
<protein>
    <submittedName>
        <fullName evidence="3">Putative tape measure protein</fullName>
    </submittedName>
</protein>
<keyword evidence="2" id="KW-0812">Transmembrane</keyword>
<dbReference type="OrthoDB" id="10450932at2759"/>
<name>A0A226ECM6_FOLCA</name>
<feature type="compositionally biased region" description="Pro residues" evidence="1">
    <location>
        <begin position="181"/>
        <end position="190"/>
    </location>
</feature>
<dbReference type="AlphaFoldDB" id="A0A226ECM6"/>
<keyword evidence="2" id="KW-1133">Transmembrane helix</keyword>
<organism evidence="3 4">
    <name type="scientific">Folsomia candida</name>
    <name type="common">Springtail</name>
    <dbReference type="NCBI Taxonomy" id="158441"/>
    <lineage>
        <taxon>Eukaryota</taxon>
        <taxon>Metazoa</taxon>
        <taxon>Ecdysozoa</taxon>
        <taxon>Arthropoda</taxon>
        <taxon>Hexapoda</taxon>
        <taxon>Collembola</taxon>
        <taxon>Entomobryomorpha</taxon>
        <taxon>Isotomoidea</taxon>
        <taxon>Isotomidae</taxon>
        <taxon>Proisotominae</taxon>
        <taxon>Folsomia</taxon>
    </lineage>
</organism>
<proteinExistence type="predicted"/>
<comment type="caution">
    <text evidence="3">The sequence shown here is derived from an EMBL/GenBank/DDBJ whole genome shotgun (WGS) entry which is preliminary data.</text>
</comment>
<feature type="transmembrane region" description="Helical" evidence="2">
    <location>
        <begin position="69"/>
        <end position="91"/>
    </location>
</feature>
<keyword evidence="4" id="KW-1185">Reference proteome</keyword>
<accession>A0A226ECM6</accession>
<dbReference type="Proteomes" id="UP000198287">
    <property type="component" value="Unassembled WGS sequence"/>
</dbReference>
<feature type="region of interest" description="Disordered" evidence="1">
    <location>
        <begin position="167"/>
        <end position="190"/>
    </location>
</feature>
<evidence type="ECO:0000256" key="1">
    <source>
        <dbReference type="SAM" id="MobiDB-lite"/>
    </source>
</evidence>
<evidence type="ECO:0000313" key="4">
    <source>
        <dbReference type="Proteomes" id="UP000198287"/>
    </source>
</evidence>
<evidence type="ECO:0000256" key="2">
    <source>
        <dbReference type="SAM" id="Phobius"/>
    </source>
</evidence>
<feature type="transmembrane region" description="Helical" evidence="2">
    <location>
        <begin position="139"/>
        <end position="156"/>
    </location>
</feature>
<gene>
    <name evidence="3" type="ORF">Fcan01_09314</name>
</gene>